<comment type="caution">
    <text evidence="3">The sequence shown here is derived from an EMBL/GenBank/DDBJ whole genome shotgun (WGS) entry which is preliminary data.</text>
</comment>
<evidence type="ECO:0000313" key="3">
    <source>
        <dbReference type="EMBL" id="MBA1378654.1"/>
    </source>
</evidence>
<dbReference type="Proteomes" id="UP000572407">
    <property type="component" value="Unassembled WGS sequence"/>
</dbReference>
<evidence type="ECO:0000313" key="4">
    <source>
        <dbReference type="Proteomes" id="UP000572407"/>
    </source>
</evidence>
<reference evidence="3 4" key="1">
    <citation type="submission" date="2019-06" db="EMBL/GenBank/DDBJ databases">
        <title>Analysis of the biodiversity of Brassica napus bacterial endophytes for the selection of potential efficient biofertilizers for rapeseed crops.</title>
        <authorList>
            <person name="Jimenez-Gomez A."/>
            <person name="Saati-Santamaria Z."/>
            <person name="Menendez E."/>
            <person name="Rivas R."/>
            <person name="Mateos P.F."/>
            <person name="Velazquez E."/>
            <person name="Garcia-Fraile P."/>
        </authorList>
    </citation>
    <scope>NUCLEOTIDE SEQUENCE [LARGE SCALE GENOMIC DNA]</scope>
    <source>
        <strain evidence="3 4">CDVBN10</strain>
    </source>
</reference>
<dbReference type="RefSeq" id="WP_181288293.1">
    <property type="nucleotide sequence ID" value="NZ_VDLV01000014.1"/>
</dbReference>
<dbReference type="EMBL" id="VDLV01000014">
    <property type="protein sequence ID" value="MBA1378654.1"/>
    <property type="molecule type" value="Genomic_DNA"/>
</dbReference>
<evidence type="ECO:0000259" key="2">
    <source>
        <dbReference type="Pfam" id="PF20178"/>
    </source>
</evidence>
<evidence type="ECO:0000256" key="1">
    <source>
        <dbReference type="SAM" id="MobiDB-lite"/>
    </source>
</evidence>
<sequence length="1536" mass="172711">MTQAHNIEPIPGANLRDAVQNQLLAGPSYSEVATLLLQDALKKLYPALDLNPYATVVAQPGWALVDGIIVELPTRYESLTNMLASQMEEVEPVVLIEGQHFLTRLPITAPELHLPVRIDQIGNLINELIPVMLPAFQEQQLKYWNASSGSAGPRWRELSQTLQKLWDVTQIDGWSAAECGMARQLFLYPDLQSRKEKGLSDSHAYLIDVDEVDGDVVQRLNENSTVVLIGQIDSKEVILAYSMRNGYERFDSRDALGQAIPTLVTNTARRNLQWQLYEPSGNIFDQKACGLINMQIKIISSTDFLENSPSDEGEQPDANGQPSDKNPGEVWFQSHAPGWLKAASMSDQAMFAQHMKSLATLSIAHAGKTYADDIPSIKHCALTALKAQMQAEHADASTLDLEKIEIVIRSPVLWGTFAVPWKIETSRFSLVELALQNLIALPIGDKTVRSIDEKNLPHWMTVSYVEKLIAQVDIGRVYPELIKQKLLADPVESARRESLYTSQLRIQLPMLALENKIVGVGNIDEKGYRYICALMEPEETDRKVDGQPVVLRKLAFVSNQLTGATQDVVANMFVIGPKDPDTGPCLLYRPLLEPQLCQYPSENNLLYAIKQTPALRQSVLAWLPDSVRNQYSRYVFPGPLPSPWVIVDFLTTPYNSLLDSAPVSLSNKTEGADFLKVLFKANADALVELADRQSVSNSEGRWETFKQAGWLIFNLVLPYLGTAAGTAVWLWQILDDIETLATGDETSGSQAKWQAFVDLLMNLAMAIGAHAIEQVRKNKSSRLTEAPDLVLELEELKIPQPTIKKLEPLTNTDLPVEHYDVIHSSGALLGQSAESAKRLETFSIVKPQALGSAKTEGAFKGLYEAIGNWYANVAGQWFKVKIEGEQVLIVDAKVSTRMGPPLTRDVQGRWTIDTRLRLRSIGAKGARQKVIADARQFCIQQLAALNLFEEEKTENQLLLTMEAKALNEASGPLKETRRDAYVATLKTQRERYEEALEILLNWPVYQARPDAPRRRMSYLGAQITFTFEEMDMLAERITPILRKALDMSTSGVEAVEEHHIDTAHRMVDASENMIERLAYMETRFSKLKQLGREGYELIREHRRKMPVYAGDDLRLIQLDMYRHLCLTLDSVNTMPEGWTEVNQLINNVVVSFQSLRDAMAERSVIRLDEQIDIYGSLTEQFGAIEHHVEYITNEYKDSLRPAALVRLGKQISAMKKRAVHKLARALDERSNRRLAASPYEERPAARKKFIRARFWGLVSGEPRLSKMMEETDWLDVKNPFTGKIIATFHRKETGEWVPHINAGDPLDQASEIVPPLATSVTKGKVLIDGLAVFNTQIQERITKRNATPAGIGMILDAHANRLKKIGISINKALTRTSNETVGISIEERNAAESLRLELIKASEALYGQSFNTVLSVIKRSPPTMTDVIWLKDRNLISIKKQISRQRKKGPLHGYLDRYEIKDLTDRKTLWYADFHYSTDWVPAHAYLSARLMTPKQINLEPVAHAARGLSQRQLINQYRSEIAVDQAKQVFFSSQS</sequence>
<feature type="region of interest" description="Disordered" evidence="1">
    <location>
        <begin position="305"/>
        <end position="328"/>
    </location>
</feature>
<feature type="domain" description="Dermonecrotic toxin N-terminal" evidence="2">
    <location>
        <begin position="372"/>
        <end position="621"/>
    </location>
</feature>
<protein>
    <recommendedName>
        <fullName evidence="2">Dermonecrotic toxin N-terminal domain-containing protein</fullName>
    </recommendedName>
</protein>
<proteinExistence type="predicted"/>
<dbReference type="Pfam" id="PF20178">
    <property type="entry name" value="ToxA_N"/>
    <property type="match status" value="1"/>
</dbReference>
<gene>
    <name evidence="3" type="ORF">FHK92_12635</name>
</gene>
<accession>A0A7V8UCZ9</accession>
<name>A0A7V8UCZ9_9PSED</name>
<dbReference type="InterPro" id="IPR046673">
    <property type="entry name" value="ToxA_N"/>
</dbReference>
<organism evidence="3 4">
    <name type="scientific">Pseudomonas brassicacearum subsp. neoaurantiaca</name>
    <dbReference type="NCBI Taxonomy" id="494916"/>
    <lineage>
        <taxon>Bacteria</taxon>
        <taxon>Pseudomonadati</taxon>
        <taxon>Pseudomonadota</taxon>
        <taxon>Gammaproteobacteria</taxon>
        <taxon>Pseudomonadales</taxon>
        <taxon>Pseudomonadaceae</taxon>
        <taxon>Pseudomonas</taxon>
    </lineage>
</organism>